<dbReference type="PANTHER" id="PTHR21301:SF11">
    <property type="entry name" value="GIY-YIG DOMAIN-CONTAINING PROTEIN"/>
    <property type="match status" value="1"/>
</dbReference>
<feature type="compositionally biased region" description="Polar residues" evidence="1">
    <location>
        <begin position="132"/>
        <end position="142"/>
    </location>
</feature>
<evidence type="ECO:0000313" key="3">
    <source>
        <dbReference type="EnsemblMetazoa" id="XP_019770026.1"/>
    </source>
</evidence>
<sequence length="283" mass="32576">MAVEKDGRLPFLHDCHMVFRKPAHTDWYLHSGSNDHPSQKIGVIKTLTERVRRICEPSQLERDLNHLERAFGWNGYSKNEFNRAIRPRNSGGRPEKTDMHDERKGWACLPYIHGVADRIGRILEDQIPFRQNSFETNSNNPTRDLRSAKDKRDPLSAAGVYRVPCSCGRAYIGTTKRSVNTRITEHKRSCRLGQTEQPAVAEHALLDGHQICFGEVDVLHQSQRYSIYIVFISRLTRETIEIFKHDNNFSRNEEVTALNPNWKRVLRQTACAKTIEAPPTPHA</sequence>
<proteinExistence type="predicted"/>
<evidence type="ECO:0000313" key="4">
    <source>
        <dbReference type="Proteomes" id="UP000019118"/>
    </source>
</evidence>
<organism evidence="3 4">
    <name type="scientific">Dendroctonus ponderosae</name>
    <name type="common">Mountain pine beetle</name>
    <dbReference type="NCBI Taxonomy" id="77166"/>
    <lineage>
        <taxon>Eukaryota</taxon>
        <taxon>Metazoa</taxon>
        <taxon>Ecdysozoa</taxon>
        <taxon>Arthropoda</taxon>
        <taxon>Hexapoda</taxon>
        <taxon>Insecta</taxon>
        <taxon>Pterygota</taxon>
        <taxon>Neoptera</taxon>
        <taxon>Endopterygota</taxon>
        <taxon>Coleoptera</taxon>
        <taxon>Polyphaga</taxon>
        <taxon>Cucujiformia</taxon>
        <taxon>Curculionidae</taxon>
        <taxon>Scolytinae</taxon>
        <taxon>Dendroctonus</taxon>
    </lineage>
</organism>
<protein>
    <recommendedName>
        <fullName evidence="2">Helix-turn-helix domain-containing protein</fullName>
    </recommendedName>
</protein>
<dbReference type="Proteomes" id="UP000019118">
    <property type="component" value="Unassembled WGS sequence"/>
</dbReference>
<dbReference type="CDD" id="cd10442">
    <property type="entry name" value="GIY-YIG_PLEs"/>
    <property type="match status" value="1"/>
</dbReference>
<evidence type="ECO:0000256" key="1">
    <source>
        <dbReference type="SAM" id="MobiDB-lite"/>
    </source>
</evidence>
<dbReference type="InterPro" id="IPR058912">
    <property type="entry name" value="HTH_animal"/>
</dbReference>
<name>A0AAR5QA52_DENPD</name>
<keyword evidence="4" id="KW-1185">Reference proteome</keyword>
<reference evidence="3" key="2">
    <citation type="submission" date="2024-08" db="UniProtKB">
        <authorList>
            <consortium name="EnsemblMetazoa"/>
        </authorList>
    </citation>
    <scope>IDENTIFICATION</scope>
</reference>
<evidence type="ECO:0000259" key="2">
    <source>
        <dbReference type="Pfam" id="PF26215"/>
    </source>
</evidence>
<reference evidence="4" key="1">
    <citation type="journal article" date="2013" name="Genome Biol.">
        <title>Draft genome of the mountain pine beetle, Dendroctonus ponderosae Hopkins, a major forest pest.</title>
        <authorList>
            <person name="Keeling C.I."/>
            <person name="Yuen M.M."/>
            <person name="Liao N.Y."/>
            <person name="Docking T.R."/>
            <person name="Chan S.K."/>
            <person name="Taylor G.A."/>
            <person name="Palmquist D.L."/>
            <person name="Jackman S.D."/>
            <person name="Nguyen A."/>
            <person name="Li M."/>
            <person name="Henderson H."/>
            <person name="Janes J.K."/>
            <person name="Zhao Y."/>
            <person name="Pandoh P."/>
            <person name="Moore R."/>
            <person name="Sperling F.A."/>
            <person name="Huber D.P."/>
            <person name="Birol I."/>
            <person name="Jones S.J."/>
            <person name="Bohlmann J."/>
        </authorList>
    </citation>
    <scope>NUCLEOTIDE SEQUENCE</scope>
</reference>
<dbReference type="PANTHER" id="PTHR21301">
    <property type="entry name" value="REVERSE TRANSCRIPTASE"/>
    <property type="match status" value="1"/>
</dbReference>
<feature type="region of interest" description="Disordered" evidence="1">
    <location>
        <begin position="132"/>
        <end position="151"/>
    </location>
</feature>
<dbReference type="Pfam" id="PF26215">
    <property type="entry name" value="HTH_animal"/>
    <property type="match status" value="1"/>
</dbReference>
<dbReference type="AlphaFoldDB" id="A0AAR5QA52"/>
<feature type="domain" description="Helix-turn-helix" evidence="2">
    <location>
        <begin position="28"/>
        <end position="85"/>
    </location>
</feature>
<dbReference type="EnsemblMetazoa" id="XM_019914467.1">
    <property type="protein sequence ID" value="XP_019770026.1"/>
    <property type="gene ID" value="LOC109544351"/>
</dbReference>
<accession>A0AAR5QA52</accession>